<evidence type="ECO:0000256" key="3">
    <source>
        <dbReference type="SAM" id="SignalP"/>
    </source>
</evidence>
<proteinExistence type="predicted"/>
<feature type="chain" id="PRO_5015766416" evidence="3">
    <location>
        <begin position="20"/>
        <end position="1319"/>
    </location>
</feature>
<comment type="caution">
    <text evidence="5">The sequence shown here is derived from an EMBL/GenBank/DDBJ whole genome shotgun (WGS) entry which is preliminary data.</text>
</comment>
<dbReference type="Gene3D" id="1.20.5.340">
    <property type="match status" value="2"/>
</dbReference>
<evidence type="ECO:0000259" key="4">
    <source>
        <dbReference type="Pfam" id="PF09327"/>
    </source>
</evidence>
<evidence type="ECO:0000256" key="1">
    <source>
        <dbReference type="SAM" id="Coils"/>
    </source>
</evidence>
<dbReference type="RefSeq" id="WP_106163297.1">
    <property type="nucleotide sequence ID" value="NZ_PVUF01000004.1"/>
</dbReference>
<protein>
    <submittedName>
        <fullName evidence="5">Uncharacterized protein DUF1983</fullName>
    </submittedName>
</protein>
<reference evidence="5 6" key="1">
    <citation type="submission" date="2018-03" db="EMBL/GenBank/DDBJ databases">
        <title>Genomic Encyclopedia of Archaeal and Bacterial Type Strains, Phase II (KMG-II): from individual species to whole genera.</title>
        <authorList>
            <person name="Goeker M."/>
        </authorList>
    </citation>
    <scope>NUCLEOTIDE SEQUENCE [LARGE SCALE GENOMIC DNA]</scope>
    <source>
        <strain evidence="5 6">DSM 25328</strain>
    </source>
</reference>
<dbReference type="EMBL" id="PVUF01000004">
    <property type="protein sequence ID" value="PRZ48356.1"/>
    <property type="molecule type" value="Genomic_DNA"/>
</dbReference>
<name>A0A2T1AID5_TRISK</name>
<feature type="coiled-coil region" evidence="1">
    <location>
        <begin position="769"/>
        <end position="849"/>
    </location>
</feature>
<dbReference type="InterPro" id="IPR053171">
    <property type="entry name" value="Viral_Tip_Attach_Protein"/>
</dbReference>
<dbReference type="Proteomes" id="UP000237718">
    <property type="component" value="Unassembled WGS sequence"/>
</dbReference>
<evidence type="ECO:0000313" key="6">
    <source>
        <dbReference type="Proteomes" id="UP000237718"/>
    </source>
</evidence>
<organism evidence="5 6">
    <name type="scientific">Tritonibacter scottomollicae</name>
    <name type="common">Epibacterium scottomollicae</name>
    <dbReference type="NCBI Taxonomy" id="483013"/>
    <lineage>
        <taxon>Bacteria</taxon>
        <taxon>Pseudomonadati</taxon>
        <taxon>Pseudomonadota</taxon>
        <taxon>Alphaproteobacteria</taxon>
        <taxon>Rhodobacterales</taxon>
        <taxon>Paracoccaceae</taxon>
        <taxon>Tritonibacter</taxon>
    </lineage>
</organism>
<dbReference type="PANTHER" id="PTHR36251">
    <property type="entry name" value="FELS-1 PROPHAGE HOST SPECIFICITY PROTEIN-RELATED"/>
    <property type="match status" value="1"/>
</dbReference>
<evidence type="ECO:0000256" key="2">
    <source>
        <dbReference type="SAM" id="MobiDB-lite"/>
    </source>
</evidence>
<feature type="region of interest" description="Disordered" evidence="2">
    <location>
        <begin position="228"/>
        <end position="248"/>
    </location>
</feature>
<keyword evidence="3" id="KW-0732">Signal</keyword>
<evidence type="ECO:0000313" key="5">
    <source>
        <dbReference type="EMBL" id="PRZ48356.1"/>
    </source>
</evidence>
<dbReference type="InterPro" id="IPR015406">
    <property type="entry name" value="GpJ_CSF"/>
</dbReference>
<dbReference type="PANTHER" id="PTHR36251:SF2">
    <property type="entry name" value="GIFSY-2 PROPHAGE HOST SPECIFICITY PROTEIN J, PHAGE LAMBDA"/>
    <property type="match status" value="1"/>
</dbReference>
<dbReference type="OrthoDB" id="7822067at2"/>
<feature type="domain" description="Tip attachment protein J central straight fiber" evidence="4">
    <location>
        <begin position="1056"/>
        <end position="1156"/>
    </location>
</feature>
<sequence>MTRFLLILALALWAGPAAADPISTIAAAITTFFGGGAAFAAATAAVLRSLVKAGISLLVAKIQQRKQKTPGIQSSHTTSGGTEPQATVLGRFTTRGHLVYQNSYDENNKWLTHVVELGDVPGASLRRLIIDGAFQDLPDTLVNGQSYPITNKQKDGSIYGYLWFYDGRQTAASPYLTGIYGGAGRPWTPDHILTGTCYAILAFHRSNEVFPNGVPNYAFELDGPPLYDPRQDSTADGSGPQRFGDPGTWAQTANPMVIAYNVLRGITLPDGRIWGGGFDAEDLPFADWSDAMDACDLGIGAETRPQFTAGFEVKFEEPPADFLQELFASANAQIVEMGGYWFPMVGSASAVSAQVGDDDLLVTEQWQHDPFPGLENTFNAVTTTYTSPASLWEASTLESIVKEDWVAEDGRQKLFELRLPMVYAPEQARQLANALLLENRRFRSHRLPLPGEFARLRPLQNIALSLADYGYEQKVFRIIEAAYDLQTLNVSLSLRETDPSDFDPDPGLELPETPHPVGPIAPTDAGVVGFAVAGETVKNDSGAAFAPAIRIVWDGRLSDTCEGLTFQVRLQGQTDEDTISTTNVASGTYRHQPVQPASEYEVRAKAIASRRATAWSVWLPVSTPDVRISPALLDDAVWEAISTDAASVASALDAELTAEVIAPIARDLELRTVEQRTVAEAVGIIGEQVVWAISRLSDVDGRLSDAGIVQDPETGTVRIYALEHEAERISETEIRLNAAEASLSLSATEAWVNEQISLAVLDPSQIPLVDDLQMQVNQVRVDLDAAEAELALSASQTEVDGMSARLSTAEADLDAAEAAIALKAEQSQYEDLQGRVQTAEVQIDALDGAQITQTVADTRHLLNSDDAAAVQTLANLLHAHEAGERVQQDIAYATQDLRARVNEDREAVAALGVTLGASIDNAVALVQAETLARAAADSALASDVVTLDARLEDAEGEISGQAQAQSQLASRVTSLEGTTSSQAQSITSLTARLTVAEDEQGDQATAVHSLTTRMSDAEGTITAQAQSLASLSTTVGTNTSTVQTVSESVDGVLGRHMLRVNVNGVATGMVIASEAGDDGAVSSTIAFAADAFTISAPSGAGAVSPFAVYTSGRTIGGIYYPAGVYLERAYIGQAAIGRGQITDTLQSDNYAEDGDGRPTAGLKLDFAAGELKAFGAVMSRDQVLASGSFTYGGQIGNGAVFRFVNTGIRVSSTDVRSVTEASLIVEAGIKTFSQAASGFDPNNSWWCAKCTLLNGPRWYGFNASRPQPAVSYRQDPADLVDPYWATGIDQRVWLEIEVVLEGIPWIENPTIEWIVKQVT</sequence>
<keyword evidence="1" id="KW-0175">Coiled coil</keyword>
<gene>
    <name evidence="5" type="ORF">CLV89_104184</name>
</gene>
<feature type="signal peptide" evidence="3">
    <location>
        <begin position="1"/>
        <end position="19"/>
    </location>
</feature>
<accession>A0A2T1AID5</accession>
<dbReference type="Pfam" id="PF09327">
    <property type="entry name" value="Phage_Tail_Tip"/>
    <property type="match status" value="1"/>
</dbReference>